<accession>A0A127HVR9</accession>
<evidence type="ECO:0000313" key="2">
    <source>
        <dbReference type="Proteomes" id="UP000070516"/>
    </source>
</evidence>
<gene>
    <name evidence="1" type="ORF">AYR47_10190</name>
</gene>
<organism evidence="1 2">
    <name type="scientific">Pseudomonas azotoformans</name>
    <dbReference type="NCBI Taxonomy" id="47878"/>
    <lineage>
        <taxon>Bacteria</taxon>
        <taxon>Pseudomonadati</taxon>
        <taxon>Pseudomonadota</taxon>
        <taxon>Gammaproteobacteria</taxon>
        <taxon>Pseudomonadales</taxon>
        <taxon>Pseudomonadaceae</taxon>
        <taxon>Pseudomonas</taxon>
    </lineage>
</organism>
<dbReference type="NCBIfam" id="TIGR02683">
    <property type="entry name" value="upstrm_HI1419"/>
    <property type="match status" value="1"/>
</dbReference>
<dbReference type="PIRSF" id="PIRSF028744">
    <property type="entry name" value="Addict_mod_HI1419"/>
    <property type="match status" value="1"/>
</dbReference>
<dbReference type="EMBL" id="CP014546">
    <property type="protein sequence ID" value="AMN78672.1"/>
    <property type="molecule type" value="Genomic_DNA"/>
</dbReference>
<dbReference type="KEGG" id="pazo:AYR47_10190"/>
<name>A0A127HVR9_PSEAZ</name>
<evidence type="ECO:0000313" key="1">
    <source>
        <dbReference type="EMBL" id="AMN78672.1"/>
    </source>
</evidence>
<dbReference type="Proteomes" id="UP000070516">
    <property type="component" value="Chromosome"/>
</dbReference>
<proteinExistence type="predicted"/>
<dbReference type="RefSeq" id="WP_061435131.1">
    <property type="nucleotide sequence ID" value="NZ_CP014546.1"/>
</dbReference>
<dbReference type="PANTHER" id="PTHR41791">
    <property type="entry name" value="SSL7039 PROTEIN"/>
    <property type="match status" value="1"/>
</dbReference>
<dbReference type="AlphaFoldDB" id="A0A127HVR9"/>
<protein>
    <submittedName>
        <fullName evidence="1">Addiction module protein</fullName>
    </submittedName>
</protein>
<dbReference type="InterPro" id="IPR014056">
    <property type="entry name" value="TypeIITA-like_toxin_pred"/>
</dbReference>
<reference evidence="1 2" key="1">
    <citation type="submission" date="2016-02" db="EMBL/GenBank/DDBJ databases">
        <title>Complete genome sequence of Pseudomonas azotoformans S4.</title>
        <authorList>
            <person name="Fang Y."/>
            <person name="Wu L."/>
            <person name="Feng G."/>
        </authorList>
    </citation>
    <scope>NUCLEOTIDE SEQUENCE [LARGE SCALE GENOMIC DNA]</scope>
    <source>
        <strain evidence="1 2">S4</strain>
    </source>
</reference>
<dbReference type="PANTHER" id="PTHR41791:SF1">
    <property type="entry name" value="SSL7039 PROTEIN"/>
    <property type="match status" value="1"/>
</dbReference>
<sequence length="102" mass="11729">MIRFKRSDEFQEWLDSSRSRPARGRVLTRLDNATRGNFGDCAPVGNGVSEMRIHYGPGYRVYFTRVDEVVYLLLIGGDKSTQKRDIQRAKEIADEFGIRNDS</sequence>